<accession>A0AAD6X187</accession>
<organism evidence="1 2">
    <name type="scientific">Mycena alexandri</name>
    <dbReference type="NCBI Taxonomy" id="1745969"/>
    <lineage>
        <taxon>Eukaryota</taxon>
        <taxon>Fungi</taxon>
        <taxon>Dikarya</taxon>
        <taxon>Basidiomycota</taxon>
        <taxon>Agaricomycotina</taxon>
        <taxon>Agaricomycetes</taxon>
        <taxon>Agaricomycetidae</taxon>
        <taxon>Agaricales</taxon>
        <taxon>Marasmiineae</taxon>
        <taxon>Mycenaceae</taxon>
        <taxon>Mycena</taxon>
    </lineage>
</organism>
<proteinExistence type="predicted"/>
<reference evidence="1" key="1">
    <citation type="submission" date="2023-03" db="EMBL/GenBank/DDBJ databases">
        <title>Massive genome expansion in bonnet fungi (Mycena s.s.) driven by repeated elements and novel gene families across ecological guilds.</title>
        <authorList>
            <consortium name="Lawrence Berkeley National Laboratory"/>
            <person name="Harder C.B."/>
            <person name="Miyauchi S."/>
            <person name="Viragh M."/>
            <person name="Kuo A."/>
            <person name="Thoen E."/>
            <person name="Andreopoulos B."/>
            <person name="Lu D."/>
            <person name="Skrede I."/>
            <person name="Drula E."/>
            <person name="Henrissat B."/>
            <person name="Morin E."/>
            <person name="Kohler A."/>
            <person name="Barry K."/>
            <person name="LaButti K."/>
            <person name="Morin E."/>
            <person name="Salamov A."/>
            <person name="Lipzen A."/>
            <person name="Mereny Z."/>
            <person name="Hegedus B."/>
            <person name="Baldrian P."/>
            <person name="Stursova M."/>
            <person name="Weitz H."/>
            <person name="Taylor A."/>
            <person name="Grigoriev I.V."/>
            <person name="Nagy L.G."/>
            <person name="Martin F."/>
            <person name="Kauserud H."/>
        </authorList>
    </citation>
    <scope>NUCLEOTIDE SEQUENCE</scope>
    <source>
        <strain evidence="1">CBHHK200</strain>
    </source>
</reference>
<keyword evidence="2" id="KW-1185">Reference proteome</keyword>
<dbReference type="Proteomes" id="UP001218188">
    <property type="component" value="Unassembled WGS sequence"/>
</dbReference>
<comment type="caution">
    <text evidence="1">The sequence shown here is derived from an EMBL/GenBank/DDBJ whole genome shotgun (WGS) entry which is preliminary data.</text>
</comment>
<gene>
    <name evidence="1" type="ORF">C8F04DRAFT_62177</name>
</gene>
<dbReference type="EMBL" id="JARJCM010000111">
    <property type="protein sequence ID" value="KAJ7028524.1"/>
    <property type="molecule type" value="Genomic_DNA"/>
</dbReference>
<sequence>MAEFGLLACDVLKLGGPLFNKVLGPYMPNTRFEYWQTRATQSLKMWDGLKCKSQVDEETRIEVTAMIAAFETKSLDYKANKKTLNHKARIRAVEVVGQTETAMSNVIVRTSQMAWNKEAHCLKYHRHLRVNEVCPKCNTHVTSSGRSPESGPPTLVVPTPPPVTDLTLADLCLSPGFVSHESTTVFETDGIRREIHTKACRIPSPIEAETFATISEAPSNSSVPFNESSI</sequence>
<name>A0AAD6X187_9AGAR</name>
<evidence type="ECO:0000313" key="1">
    <source>
        <dbReference type="EMBL" id="KAJ7028524.1"/>
    </source>
</evidence>
<protein>
    <submittedName>
        <fullName evidence="1">Uncharacterized protein</fullName>
    </submittedName>
</protein>
<dbReference type="AlphaFoldDB" id="A0AAD6X187"/>
<evidence type="ECO:0000313" key="2">
    <source>
        <dbReference type="Proteomes" id="UP001218188"/>
    </source>
</evidence>